<dbReference type="SUPFAM" id="SSF51161">
    <property type="entry name" value="Trimeric LpxA-like enzymes"/>
    <property type="match status" value="1"/>
</dbReference>
<dbReference type="CDD" id="cd04647">
    <property type="entry name" value="LbH_MAT_like"/>
    <property type="match status" value="1"/>
</dbReference>
<sequence>MYDNGMEIGVERRYSPWWEFRWFKESKIGKIWRIIWSNPKLIFNAIYSFFMGLRLFGIKFYRFPIIVDVGSKIRKSRKARLQINGRLYLGGRYIGEQSGNGAYLKLSRNSTCHIEGRVKLGPGVRVILEPGANLTIGDNTYITASSVIHCATGISIGRDCAIAWGTTILDTDFHTIIYEDGEQNSISKPIKIGDKVWIGCNCTILKGVTIGDNCVIAANSLVNKDVPPNSLVAGNPARVIRTGISWRA</sequence>
<dbReference type="AlphaFoldDB" id="A0A1I5XHH9"/>
<dbReference type="PANTHER" id="PTHR23416:SF78">
    <property type="entry name" value="LIPOPOLYSACCHARIDE BIOSYNTHESIS O-ACETYL TRANSFERASE WBBJ-RELATED"/>
    <property type="match status" value="1"/>
</dbReference>
<dbReference type="RefSeq" id="WP_242948359.1">
    <property type="nucleotide sequence ID" value="NZ_FOXR01000026.1"/>
</dbReference>
<name>A0A1I5XHH9_9FIRM</name>
<gene>
    <name evidence="1" type="ORF">SAMN05444406_12619</name>
</gene>
<dbReference type="InterPro" id="IPR051159">
    <property type="entry name" value="Hexapeptide_acetyltransf"/>
</dbReference>
<reference evidence="1 2" key="1">
    <citation type="submission" date="2016-10" db="EMBL/GenBank/DDBJ databases">
        <authorList>
            <person name="de Groot N.N."/>
        </authorList>
    </citation>
    <scope>NUCLEOTIDE SEQUENCE [LARGE SCALE GENOMIC DNA]</scope>
    <source>
        <strain evidence="1 2">DSM 20678</strain>
    </source>
</reference>
<keyword evidence="1" id="KW-0808">Transferase</keyword>
<evidence type="ECO:0000313" key="1">
    <source>
        <dbReference type="EMBL" id="SFQ31433.1"/>
    </source>
</evidence>
<dbReference type="GO" id="GO:0016740">
    <property type="term" value="F:transferase activity"/>
    <property type="evidence" value="ECO:0007669"/>
    <property type="project" value="UniProtKB-KW"/>
</dbReference>
<proteinExistence type="predicted"/>
<organism evidence="1 2">
    <name type="scientific">Caldicoprobacter faecalis</name>
    <dbReference type="NCBI Taxonomy" id="937334"/>
    <lineage>
        <taxon>Bacteria</taxon>
        <taxon>Bacillati</taxon>
        <taxon>Bacillota</taxon>
        <taxon>Clostridia</taxon>
        <taxon>Caldicoprobacterales</taxon>
        <taxon>Caldicoprobacteraceae</taxon>
        <taxon>Caldicoprobacter</taxon>
    </lineage>
</organism>
<dbReference type="Proteomes" id="UP000198577">
    <property type="component" value="Unassembled WGS sequence"/>
</dbReference>
<dbReference type="Pfam" id="PF00132">
    <property type="entry name" value="Hexapep"/>
    <property type="match status" value="1"/>
</dbReference>
<protein>
    <submittedName>
        <fullName evidence="1">Hexapeptide repeat of succinyl-transferase</fullName>
    </submittedName>
</protein>
<evidence type="ECO:0000313" key="2">
    <source>
        <dbReference type="Proteomes" id="UP000198577"/>
    </source>
</evidence>
<dbReference type="InterPro" id="IPR011004">
    <property type="entry name" value="Trimer_LpxA-like_sf"/>
</dbReference>
<accession>A0A1I5XHH9</accession>
<dbReference type="Gene3D" id="2.160.10.10">
    <property type="entry name" value="Hexapeptide repeat proteins"/>
    <property type="match status" value="1"/>
</dbReference>
<dbReference type="PANTHER" id="PTHR23416">
    <property type="entry name" value="SIALIC ACID SYNTHASE-RELATED"/>
    <property type="match status" value="1"/>
</dbReference>
<dbReference type="InterPro" id="IPR001451">
    <property type="entry name" value="Hexapep"/>
</dbReference>
<keyword evidence="2" id="KW-1185">Reference proteome</keyword>
<dbReference type="STRING" id="937334.SAMN05444406_12619"/>
<dbReference type="EMBL" id="FOXR01000026">
    <property type="protein sequence ID" value="SFQ31433.1"/>
    <property type="molecule type" value="Genomic_DNA"/>
</dbReference>
<dbReference type="Pfam" id="PF14602">
    <property type="entry name" value="Hexapep_2"/>
    <property type="match status" value="1"/>
</dbReference>